<keyword evidence="3" id="KW-1185">Reference proteome</keyword>
<dbReference type="EC" id="2.4.-.-" evidence="2"/>
<evidence type="ECO:0000313" key="2">
    <source>
        <dbReference type="EMBL" id="MCJ2188379.1"/>
    </source>
</evidence>
<dbReference type="Pfam" id="PF00535">
    <property type="entry name" value="Glycos_transf_2"/>
    <property type="match status" value="1"/>
</dbReference>
<comment type="caution">
    <text evidence="2">The sequence shown here is derived from an EMBL/GenBank/DDBJ whole genome shotgun (WGS) entry which is preliminary data.</text>
</comment>
<dbReference type="CDD" id="cd00761">
    <property type="entry name" value="Glyco_tranf_GTA_type"/>
    <property type="match status" value="1"/>
</dbReference>
<dbReference type="PANTHER" id="PTHR43685:SF2">
    <property type="entry name" value="GLYCOSYLTRANSFERASE 2-LIKE DOMAIN-CONTAINING PROTEIN"/>
    <property type="match status" value="1"/>
</dbReference>
<accession>A0ABT0BTL9</accession>
<dbReference type="GO" id="GO:0016757">
    <property type="term" value="F:glycosyltransferase activity"/>
    <property type="evidence" value="ECO:0007669"/>
    <property type="project" value="UniProtKB-KW"/>
</dbReference>
<reference evidence="2 3" key="1">
    <citation type="submission" date="2022-04" db="EMBL/GenBank/DDBJ databases">
        <title>Identification of a novel bacterium isolated from mangrove sediments.</title>
        <authorList>
            <person name="Pan X."/>
        </authorList>
    </citation>
    <scope>NUCLEOTIDE SEQUENCE [LARGE SCALE GENOMIC DNA]</scope>
    <source>
        <strain evidence="2 3">B2638</strain>
    </source>
</reference>
<evidence type="ECO:0000259" key="1">
    <source>
        <dbReference type="Pfam" id="PF00535"/>
    </source>
</evidence>
<protein>
    <submittedName>
        <fullName evidence="2">Glycosyltransferase</fullName>
        <ecNumber evidence="2">2.4.-.-</ecNumber>
    </submittedName>
</protein>
<proteinExistence type="predicted"/>
<dbReference type="RefSeq" id="WP_243923016.1">
    <property type="nucleotide sequence ID" value="NZ_JALHLG010000033.1"/>
</dbReference>
<dbReference type="Gene3D" id="3.90.550.10">
    <property type="entry name" value="Spore Coat Polysaccharide Biosynthesis Protein SpsA, Chain A"/>
    <property type="match status" value="1"/>
</dbReference>
<dbReference type="Proteomes" id="UP001202281">
    <property type="component" value="Unassembled WGS sequence"/>
</dbReference>
<dbReference type="InterPro" id="IPR050834">
    <property type="entry name" value="Glycosyltransf_2"/>
</dbReference>
<dbReference type="InterPro" id="IPR029044">
    <property type="entry name" value="Nucleotide-diphossugar_trans"/>
</dbReference>
<dbReference type="SUPFAM" id="SSF53448">
    <property type="entry name" value="Nucleotide-diphospho-sugar transferases"/>
    <property type="match status" value="1"/>
</dbReference>
<keyword evidence="2" id="KW-0808">Transferase</keyword>
<dbReference type="EMBL" id="JALHLG010000033">
    <property type="protein sequence ID" value="MCJ2188379.1"/>
    <property type="molecule type" value="Genomic_DNA"/>
</dbReference>
<organism evidence="2 3">
    <name type="scientific">Novosphingobium beihaiensis</name>
    <dbReference type="NCBI Taxonomy" id="2930389"/>
    <lineage>
        <taxon>Bacteria</taxon>
        <taxon>Pseudomonadati</taxon>
        <taxon>Pseudomonadota</taxon>
        <taxon>Alphaproteobacteria</taxon>
        <taxon>Sphingomonadales</taxon>
        <taxon>Sphingomonadaceae</taxon>
        <taxon>Novosphingobium</taxon>
    </lineage>
</organism>
<name>A0ABT0BTL9_9SPHN</name>
<sequence>MLDSRTSVAVIIPAFNAGATIARTLRSVLAQSLVPDEVVIVDDGSTDDTLIRIQAFAPHFPQLTVTSQANAGPASARNCAIRLTDSAFVAPIDADDVWHPDYLQACVSALRTNPHVGLAYAWHHLIDMEDRVLRGPMPFTVEGEALGPMLLTNFVGNGSSAVYRRQAIEDAGFYQPPTRRSHGGEDYLLQLRIAAEWQVACVQRDLVGYRKAWGSLSSDCRDALTTRLAAIRIALNESGPCRFPVERWVRGDAQRTLAVRLLGQGDWSESMRTAARALASDTPAFLFDFGLRVRNLALRRIAGHAPVDRPLDRLLLWRLRLLTGRLARGGTVPYPLESQWALPYDPAPAFDAPDSLPAVVPQPGQV</sequence>
<dbReference type="InterPro" id="IPR001173">
    <property type="entry name" value="Glyco_trans_2-like"/>
</dbReference>
<keyword evidence="2" id="KW-0328">Glycosyltransferase</keyword>
<feature type="domain" description="Glycosyltransferase 2-like" evidence="1">
    <location>
        <begin position="10"/>
        <end position="170"/>
    </location>
</feature>
<gene>
    <name evidence="2" type="ORF">MTR66_16350</name>
</gene>
<dbReference type="PANTHER" id="PTHR43685">
    <property type="entry name" value="GLYCOSYLTRANSFERASE"/>
    <property type="match status" value="1"/>
</dbReference>
<evidence type="ECO:0000313" key="3">
    <source>
        <dbReference type="Proteomes" id="UP001202281"/>
    </source>
</evidence>